<sequence length="131" mass="14082">MRSEYQKLQRPGRPGATFLVHTEDQASHEALRLVAEAYARWSRVSHERASFEGLNSRDASVVVPILPPQLMKANNPIAAAPSTSGVSEHMPSAETRMSMGAAAAIQTMNSAMLRGIALRIGMQIGGVLQVS</sequence>
<keyword evidence="2" id="KW-1185">Reference proteome</keyword>
<gene>
    <name evidence="1" type="ORF">WJX73_010122</name>
</gene>
<dbReference type="Proteomes" id="UP001465755">
    <property type="component" value="Unassembled WGS sequence"/>
</dbReference>
<proteinExistence type="predicted"/>
<name>A0AAW1PX55_9CHLO</name>
<organism evidence="1 2">
    <name type="scientific">Symbiochloris irregularis</name>
    <dbReference type="NCBI Taxonomy" id="706552"/>
    <lineage>
        <taxon>Eukaryota</taxon>
        <taxon>Viridiplantae</taxon>
        <taxon>Chlorophyta</taxon>
        <taxon>core chlorophytes</taxon>
        <taxon>Trebouxiophyceae</taxon>
        <taxon>Trebouxiales</taxon>
        <taxon>Trebouxiaceae</taxon>
        <taxon>Symbiochloris</taxon>
    </lineage>
</organism>
<evidence type="ECO:0000313" key="2">
    <source>
        <dbReference type="Proteomes" id="UP001465755"/>
    </source>
</evidence>
<dbReference type="AlphaFoldDB" id="A0AAW1PX55"/>
<accession>A0AAW1PX55</accession>
<dbReference type="EMBL" id="JALJOQ010000007">
    <property type="protein sequence ID" value="KAK9812429.1"/>
    <property type="molecule type" value="Genomic_DNA"/>
</dbReference>
<reference evidence="1 2" key="1">
    <citation type="journal article" date="2024" name="Nat. Commun.">
        <title>Phylogenomics reveals the evolutionary origins of lichenization in chlorophyte algae.</title>
        <authorList>
            <person name="Puginier C."/>
            <person name="Libourel C."/>
            <person name="Otte J."/>
            <person name="Skaloud P."/>
            <person name="Haon M."/>
            <person name="Grisel S."/>
            <person name="Petersen M."/>
            <person name="Berrin J.G."/>
            <person name="Delaux P.M."/>
            <person name="Dal Grande F."/>
            <person name="Keller J."/>
        </authorList>
    </citation>
    <scope>NUCLEOTIDE SEQUENCE [LARGE SCALE GENOMIC DNA]</scope>
    <source>
        <strain evidence="1 2">SAG 2036</strain>
    </source>
</reference>
<evidence type="ECO:0000313" key="1">
    <source>
        <dbReference type="EMBL" id="KAK9812429.1"/>
    </source>
</evidence>
<comment type="caution">
    <text evidence="1">The sequence shown here is derived from an EMBL/GenBank/DDBJ whole genome shotgun (WGS) entry which is preliminary data.</text>
</comment>
<protein>
    <submittedName>
        <fullName evidence="1">Uncharacterized protein</fullName>
    </submittedName>
</protein>